<dbReference type="InterPro" id="IPR036259">
    <property type="entry name" value="MFS_trans_sf"/>
</dbReference>
<feature type="transmembrane region" description="Helical" evidence="10">
    <location>
        <begin position="397"/>
        <end position="417"/>
    </location>
</feature>
<evidence type="ECO:0000256" key="6">
    <source>
        <dbReference type="ARBA" id="ARBA00022970"/>
    </source>
</evidence>
<dbReference type="OrthoDB" id="42657at2759"/>
<gene>
    <name evidence="11" type="ORF">SU7_0334</name>
</gene>
<evidence type="ECO:0000256" key="4">
    <source>
        <dbReference type="ARBA" id="ARBA00022554"/>
    </source>
</evidence>
<evidence type="ECO:0000256" key="8">
    <source>
        <dbReference type="ARBA" id="ARBA00023006"/>
    </source>
</evidence>
<dbReference type="GO" id="GO:0006914">
    <property type="term" value="P:autophagy"/>
    <property type="evidence" value="ECO:0007669"/>
    <property type="project" value="UniProtKB-KW"/>
</dbReference>
<sequence>MSYGTIHDMSESVSNYRIKKAQNNIKGWYAYSFSSEPFVVSAVSTYIPLLLQQFARINGVKVHDHSMPCLSETGGDSDKCVLGLFNNRIFVDTSSFALYVFSLSVLFQTIIVISVSGMVDLWGSVKFKGRVLVWFSIVGALSTVAISKLNDTQIYSLAGLYIVANGCFGVINVVGNSLLPIFVKDSLKCRSQGDYEPDQVDSLTTLISGRGASIGYSSALIVQIVSMFLVASKKGSKQDVQVAILFVGIWWFVWQLPMIWLIDDVSVTAATTTITTTTINGSTVTSTNSPYPDEHERLRQSNWKAYLSYGWLSLFESFKHARLLKDVMIFLIAWFIISDSITTINSTAVLFSKTELHMSTLNLIMISILTVINAMLGAFMIPQFLATKLRWTSSQTLMYIIIWASFIPFYGILGFFFDAFGLKHKFEMFLLAIWYGLSLGGLSAVSRSVFSLIVPPGKESTFFSMFSITDKGSSILGPFLVGLLTDKTHNIRYSFYFFFLLLMLSLPVLNCLDVKRGRKEAEELSQMLPENERRLD</sequence>
<dbReference type="PANTHER" id="PTHR23519:SF1">
    <property type="entry name" value="AUTOPHAGY-RELATED PROTEIN 22"/>
    <property type="match status" value="1"/>
</dbReference>
<dbReference type="CDD" id="cd17483">
    <property type="entry name" value="MFS_Atg22_like"/>
    <property type="match status" value="1"/>
</dbReference>
<dbReference type="Gene3D" id="1.20.1250.20">
    <property type="entry name" value="MFS general substrate transporter like domains"/>
    <property type="match status" value="1"/>
</dbReference>
<dbReference type="InterPro" id="IPR024671">
    <property type="entry name" value="Atg22-like"/>
</dbReference>
<feature type="transmembrane region" description="Helical" evidence="10">
    <location>
        <begin position="96"/>
        <end position="119"/>
    </location>
</feature>
<evidence type="ECO:0000256" key="1">
    <source>
        <dbReference type="ARBA" id="ARBA00004128"/>
    </source>
</evidence>
<dbReference type="InterPro" id="IPR050495">
    <property type="entry name" value="ATG22/LtaA_families"/>
</dbReference>
<feature type="transmembrane region" description="Helical" evidence="10">
    <location>
        <begin position="242"/>
        <end position="262"/>
    </location>
</feature>
<keyword evidence="6 10" id="KW-0029">Amino-acid transport</keyword>
<dbReference type="InterPro" id="IPR044738">
    <property type="entry name" value="Atg22"/>
</dbReference>
<keyword evidence="3 10" id="KW-0813">Transport</keyword>
<feature type="transmembrane region" description="Helical" evidence="10">
    <location>
        <begin position="493"/>
        <end position="512"/>
    </location>
</feature>
<evidence type="ECO:0000256" key="10">
    <source>
        <dbReference type="RuleBase" id="RU363073"/>
    </source>
</evidence>
<dbReference type="GO" id="GO:0032974">
    <property type="term" value="P:amino acid transmembrane export from vacuole"/>
    <property type="evidence" value="ECO:0007669"/>
    <property type="project" value="InterPro"/>
</dbReference>
<keyword evidence="4 10" id="KW-0926">Vacuole</keyword>
<dbReference type="AlphaFoldDB" id="J8PQW3"/>
<reference evidence="11 12" key="1">
    <citation type="journal article" date="2013" name="BMC Genomics">
        <title>High quality de novo sequencing and assembly of the Saccharomyces arboricolus genome.</title>
        <authorList>
            <person name="Liti G."/>
            <person name="Nguyen Ba A.N."/>
            <person name="Blythe M."/>
            <person name="Mueller C.A."/>
            <person name="Bergstroem A."/>
            <person name="Cubillos F.A."/>
            <person name="Dafhnis-Calas F."/>
            <person name="Khoshraftar S."/>
            <person name="Malla S."/>
            <person name="Mehta N."/>
            <person name="Siow C.C."/>
            <person name="Warringer J."/>
            <person name="Moses A.M."/>
            <person name="Louis E.J."/>
            <person name="Nieduszynski C.A."/>
        </authorList>
    </citation>
    <scope>NUCLEOTIDE SEQUENCE [LARGE SCALE GENOMIC DNA]</scope>
    <source>
        <strain evidence="12">H-6 / AS 2.3317 / CBS 10644</strain>
    </source>
</reference>
<comment type="caution">
    <text evidence="11">The sequence shown here is derived from an EMBL/GenBank/DDBJ whole genome shotgun (WGS) entry which is preliminary data.</text>
</comment>
<evidence type="ECO:0000256" key="9">
    <source>
        <dbReference type="ARBA" id="ARBA00023136"/>
    </source>
</evidence>
<keyword evidence="12" id="KW-1185">Reference proteome</keyword>
<keyword evidence="5 10" id="KW-0812">Transmembrane</keyword>
<feature type="transmembrane region" description="Helical" evidence="10">
    <location>
        <begin position="429"/>
        <end position="454"/>
    </location>
</feature>
<dbReference type="HOGENOM" id="CLU_017518_1_0_1"/>
<evidence type="ECO:0000313" key="11">
    <source>
        <dbReference type="EMBL" id="EJS44530.1"/>
    </source>
</evidence>
<comment type="similarity">
    <text evidence="2 10">Belongs to the ATG22 family.</text>
</comment>
<evidence type="ECO:0000256" key="2">
    <source>
        <dbReference type="ARBA" id="ARBA00006978"/>
    </source>
</evidence>
<feature type="transmembrane region" description="Helical" evidence="10">
    <location>
        <begin position="154"/>
        <end position="174"/>
    </location>
</feature>
<dbReference type="Proteomes" id="UP000006968">
    <property type="component" value="Chromosome III"/>
</dbReference>
<accession>J8PQW3</accession>
<comment type="function">
    <text evidence="10">Vacuolar effluxer which mediate the efflux of amino acids resulting from autophagic degradation. The release of autophagic amino acids allows the maintenance of protein synthesis and viability during nitrogen starvation.</text>
</comment>
<feature type="transmembrane region" description="Helical" evidence="10">
    <location>
        <begin position="327"/>
        <end position="351"/>
    </location>
</feature>
<keyword evidence="9 10" id="KW-0472">Membrane</keyword>
<organism evidence="11 12">
    <name type="scientific">Saccharomyces arboricola (strain H-6 / AS 2.3317 / CBS 10644)</name>
    <name type="common">Yeast</name>
    <dbReference type="NCBI Taxonomy" id="1160507"/>
    <lineage>
        <taxon>Eukaryota</taxon>
        <taxon>Fungi</taxon>
        <taxon>Dikarya</taxon>
        <taxon>Ascomycota</taxon>
        <taxon>Saccharomycotina</taxon>
        <taxon>Saccharomycetes</taxon>
        <taxon>Saccharomycetales</taxon>
        <taxon>Saccharomycetaceae</taxon>
        <taxon>Saccharomyces</taxon>
    </lineage>
</organism>
<evidence type="ECO:0000256" key="7">
    <source>
        <dbReference type="ARBA" id="ARBA00022989"/>
    </source>
</evidence>
<keyword evidence="8 10" id="KW-0072">Autophagy</keyword>
<dbReference type="GO" id="GO:0005774">
    <property type="term" value="C:vacuolar membrane"/>
    <property type="evidence" value="ECO:0007669"/>
    <property type="project" value="UniProtKB-SubCell"/>
</dbReference>
<feature type="transmembrane region" description="Helical" evidence="10">
    <location>
        <begin position="363"/>
        <end position="385"/>
    </location>
</feature>
<evidence type="ECO:0000256" key="3">
    <source>
        <dbReference type="ARBA" id="ARBA00022448"/>
    </source>
</evidence>
<evidence type="ECO:0000313" key="12">
    <source>
        <dbReference type="Proteomes" id="UP000006968"/>
    </source>
</evidence>
<proteinExistence type="inferred from homology"/>
<dbReference type="SUPFAM" id="SSF103473">
    <property type="entry name" value="MFS general substrate transporter"/>
    <property type="match status" value="1"/>
</dbReference>
<comment type="subcellular location">
    <subcellularLocation>
        <location evidence="1 10">Vacuole membrane</location>
        <topology evidence="1 10">Multi-pass membrane protein</topology>
    </subcellularLocation>
</comment>
<dbReference type="PANTHER" id="PTHR23519">
    <property type="entry name" value="AUTOPHAGY-RELATED PROTEIN 22"/>
    <property type="match status" value="1"/>
</dbReference>
<dbReference type="Pfam" id="PF11700">
    <property type="entry name" value="ATG22"/>
    <property type="match status" value="1"/>
</dbReference>
<dbReference type="EMBL" id="ALIE01000018">
    <property type="protein sequence ID" value="EJS44530.1"/>
    <property type="molecule type" value="Genomic_DNA"/>
</dbReference>
<feature type="transmembrane region" description="Helical" evidence="10">
    <location>
        <begin position="213"/>
        <end position="230"/>
    </location>
</feature>
<keyword evidence="7 10" id="KW-1133">Transmembrane helix</keyword>
<protein>
    <recommendedName>
        <fullName evidence="10">Autophagy-related protein</fullName>
    </recommendedName>
</protein>
<evidence type="ECO:0000256" key="5">
    <source>
        <dbReference type="ARBA" id="ARBA00022692"/>
    </source>
</evidence>
<feature type="transmembrane region" description="Helical" evidence="10">
    <location>
        <begin position="131"/>
        <end position="147"/>
    </location>
</feature>
<dbReference type="FunFam" id="1.20.1250.20:FF:001085">
    <property type="entry name" value="Autophagy-related protein 22"/>
    <property type="match status" value="1"/>
</dbReference>
<name>J8PQW3_SACAR</name>